<dbReference type="SUPFAM" id="SSF55666">
    <property type="entry name" value="Ribonuclease PH domain 2-like"/>
    <property type="match status" value="1"/>
</dbReference>
<dbReference type="GO" id="GO:0016075">
    <property type="term" value="P:rRNA catabolic process"/>
    <property type="evidence" value="ECO:0007669"/>
    <property type="project" value="TreeGrafter"/>
</dbReference>
<sequence>MPLDTLSTYSQTLLRQDGRRWNEVRRFTASISTQPSSDGSSLLTMGNTMVLCTVTGPREGRGQRDNNNAIIETELNVAAFAQMDRRKRSRLDKRVQELQTTISHAFQSHLFTHLYPRSAISISLHVLSLDGALLVACLNAASLALVDAGIPMPSILAAISSGNITSPDESSLKPEPLLDLNNAEELELPFLSLATVAGQQGEEDKVSVLIMESRVAIGGSNAKVESMLATAVDGCKQVRKIMEDVIRKHGAKVMQSRH</sequence>
<feature type="domain" description="Exoribonuclease phosphorolytic" evidence="8">
    <location>
        <begin position="23"/>
        <end position="151"/>
    </location>
</feature>
<evidence type="ECO:0000313" key="9">
    <source>
        <dbReference type="EMBL" id="KIV95995.1"/>
    </source>
</evidence>
<dbReference type="RefSeq" id="XP_016227569.1">
    <property type="nucleotide sequence ID" value="XM_016368051.1"/>
</dbReference>
<dbReference type="GO" id="GO:0034475">
    <property type="term" value="P:U4 snRNA 3'-end processing"/>
    <property type="evidence" value="ECO:0007669"/>
    <property type="project" value="TreeGrafter"/>
</dbReference>
<dbReference type="CDD" id="cd11370">
    <property type="entry name" value="RNase_PH_RRP41"/>
    <property type="match status" value="1"/>
</dbReference>
<dbReference type="HOGENOM" id="CLU_063514_0_1_1"/>
<dbReference type="GO" id="GO:0000177">
    <property type="term" value="C:cytoplasmic exosome (RNase complex)"/>
    <property type="evidence" value="ECO:0007669"/>
    <property type="project" value="TreeGrafter"/>
</dbReference>
<dbReference type="Pfam" id="PF01138">
    <property type="entry name" value="RNase_PH"/>
    <property type="match status" value="1"/>
</dbReference>
<evidence type="ECO:0000256" key="5">
    <source>
        <dbReference type="ARBA" id="ARBA00022835"/>
    </source>
</evidence>
<dbReference type="GO" id="GO:0003723">
    <property type="term" value="F:RNA binding"/>
    <property type="evidence" value="ECO:0007669"/>
    <property type="project" value="TreeGrafter"/>
</dbReference>
<comment type="subunit">
    <text evidence="6">Component of the RNA exosome complex. Specifically part of the catalytically inactive RNA exosome core complex (Exo-9) which may associate with the catalytic subunits RRP6 and DIS3 in cytoplasmic- and nuclear-specific RNA exosome complex forms. Exo-9 is formed by a hexameric base ring of RNase PH domain-containing subunits and a cap ring consisting of CSL4, RRP4 and RRP40.</text>
</comment>
<evidence type="ECO:0000256" key="3">
    <source>
        <dbReference type="ARBA" id="ARBA00006678"/>
    </source>
</evidence>
<dbReference type="InterPro" id="IPR050080">
    <property type="entry name" value="RNase_PH"/>
</dbReference>
<evidence type="ECO:0000259" key="8">
    <source>
        <dbReference type="Pfam" id="PF01138"/>
    </source>
</evidence>
<keyword evidence="5" id="KW-0271">Exosome</keyword>
<dbReference type="InterPro" id="IPR027408">
    <property type="entry name" value="PNPase/RNase_PH_dom_sf"/>
</dbReference>
<dbReference type="PANTHER" id="PTHR11953">
    <property type="entry name" value="EXOSOME COMPLEX COMPONENT"/>
    <property type="match status" value="1"/>
</dbReference>
<dbReference type="OMA" id="ECRINTH"/>
<dbReference type="STRING" id="212818.A0A0D1X2L3"/>
<dbReference type="GO" id="GO:0005730">
    <property type="term" value="C:nucleolus"/>
    <property type="evidence" value="ECO:0007669"/>
    <property type="project" value="UniProtKB-SubCell"/>
</dbReference>
<dbReference type="VEuPathDB" id="FungiDB:PV10_03579"/>
<dbReference type="InterPro" id="IPR001247">
    <property type="entry name" value="ExoRNase_PH_dom1"/>
</dbReference>
<dbReference type="GO" id="GO:0071028">
    <property type="term" value="P:nuclear mRNA surveillance"/>
    <property type="evidence" value="ECO:0007669"/>
    <property type="project" value="TreeGrafter"/>
</dbReference>
<name>A0A0D1X2L3_EXOME</name>
<dbReference type="GO" id="GO:0000176">
    <property type="term" value="C:nuclear exosome (RNase complex)"/>
    <property type="evidence" value="ECO:0007669"/>
    <property type="project" value="TreeGrafter"/>
</dbReference>
<evidence type="ECO:0000256" key="4">
    <source>
        <dbReference type="ARBA" id="ARBA00022490"/>
    </source>
</evidence>
<evidence type="ECO:0000313" key="10">
    <source>
        <dbReference type="Proteomes" id="UP000054302"/>
    </source>
</evidence>
<dbReference type="SUPFAM" id="SSF54211">
    <property type="entry name" value="Ribosomal protein S5 domain 2-like"/>
    <property type="match status" value="1"/>
</dbReference>
<dbReference type="Gene3D" id="3.30.230.70">
    <property type="entry name" value="GHMP Kinase, N-terminal domain"/>
    <property type="match status" value="1"/>
</dbReference>
<accession>A0A0D1X2L3</accession>
<keyword evidence="10" id="KW-1185">Reference proteome</keyword>
<dbReference type="FunFam" id="3.30.230.70:FF:000004">
    <property type="entry name" value="Exosome complex component Rrp41"/>
    <property type="match status" value="1"/>
</dbReference>
<dbReference type="GeneID" id="27321424"/>
<evidence type="ECO:0000256" key="7">
    <source>
        <dbReference type="ARBA" id="ARBA00077929"/>
    </source>
</evidence>
<protein>
    <recommendedName>
        <fullName evidence="7">Ribosomal RNA-processing protein 41</fullName>
    </recommendedName>
</protein>
<proteinExistence type="inferred from homology"/>
<keyword evidence="4" id="KW-0963">Cytoplasm</keyword>
<evidence type="ECO:0000256" key="6">
    <source>
        <dbReference type="ARBA" id="ARBA00063066"/>
    </source>
</evidence>
<dbReference type="InterPro" id="IPR036345">
    <property type="entry name" value="ExoRNase_PH_dom2_sf"/>
</dbReference>
<dbReference type="Proteomes" id="UP000054302">
    <property type="component" value="Unassembled WGS sequence"/>
</dbReference>
<dbReference type="GO" id="GO:0071051">
    <property type="term" value="P:poly(A)-dependent snoRNA 3'-end processing"/>
    <property type="evidence" value="ECO:0007669"/>
    <property type="project" value="TreeGrafter"/>
</dbReference>
<evidence type="ECO:0000256" key="1">
    <source>
        <dbReference type="ARBA" id="ARBA00004496"/>
    </source>
</evidence>
<dbReference type="InterPro" id="IPR020568">
    <property type="entry name" value="Ribosomal_Su5_D2-typ_SF"/>
</dbReference>
<evidence type="ECO:0000256" key="2">
    <source>
        <dbReference type="ARBA" id="ARBA00004604"/>
    </source>
</evidence>
<organism evidence="9 10">
    <name type="scientific">Exophiala mesophila</name>
    <name type="common">Black yeast-like fungus</name>
    <dbReference type="NCBI Taxonomy" id="212818"/>
    <lineage>
        <taxon>Eukaryota</taxon>
        <taxon>Fungi</taxon>
        <taxon>Dikarya</taxon>
        <taxon>Ascomycota</taxon>
        <taxon>Pezizomycotina</taxon>
        <taxon>Eurotiomycetes</taxon>
        <taxon>Chaetothyriomycetidae</taxon>
        <taxon>Chaetothyriales</taxon>
        <taxon>Herpotrichiellaceae</taxon>
        <taxon>Exophiala</taxon>
    </lineage>
</organism>
<reference evidence="9 10" key="1">
    <citation type="submission" date="2015-01" db="EMBL/GenBank/DDBJ databases">
        <title>The Genome Sequence of Exophiala mesophila CBS40295.</title>
        <authorList>
            <consortium name="The Broad Institute Genomics Platform"/>
            <person name="Cuomo C."/>
            <person name="de Hoog S."/>
            <person name="Gorbushina A."/>
            <person name="Stielow B."/>
            <person name="Teixiera M."/>
            <person name="Abouelleil A."/>
            <person name="Chapman S.B."/>
            <person name="Priest M."/>
            <person name="Young S.K."/>
            <person name="Wortman J."/>
            <person name="Nusbaum C."/>
            <person name="Birren B."/>
        </authorList>
    </citation>
    <scope>NUCLEOTIDE SEQUENCE [LARGE SCALE GENOMIC DNA]</scope>
    <source>
        <strain evidence="9 10">CBS 40295</strain>
    </source>
</reference>
<comment type="subcellular location">
    <subcellularLocation>
        <location evidence="1">Cytoplasm</location>
    </subcellularLocation>
    <subcellularLocation>
        <location evidence="2">Nucleus</location>
        <location evidence="2">Nucleolus</location>
    </subcellularLocation>
</comment>
<dbReference type="AlphaFoldDB" id="A0A0D1X2L3"/>
<dbReference type="OrthoDB" id="437922at2759"/>
<gene>
    <name evidence="9" type="ORF">PV10_03579</name>
</gene>
<dbReference type="PANTHER" id="PTHR11953:SF0">
    <property type="entry name" value="EXOSOME COMPLEX COMPONENT RRP41"/>
    <property type="match status" value="1"/>
</dbReference>
<dbReference type="EMBL" id="KN847521">
    <property type="protein sequence ID" value="KIV95995.1"/>
    <property type="molecule type" value="Genomic_DNA"/>
</dbReference>
<comment type="similarity">
    <text evidence="3">Belongs to the RNase PH family.</text>
</comment>